<dbReference type="EMBL" id="MDDC01000007">
    <property type="protein sequence ID" value="OIQ59781.1"/>
    <property type="molecule type" value="Genomic_DNA"/>
</dbReference>
<dbReference type="OrthoDB" id="9802794at2"/>
<organism evidence="4 5">
    <name type="scientific">Neomoorella thermoacetica</name>
    <name type="common">Clostridium thermoaceticum</name>
    <dbReference type="NCBI Taxonomy" id="1525"/>
    <lineage>
        <taxon>Bacteria</taxon>
        <taxon>Bacillati</taxon>
        <taxon>Bacillota</taxon>
        <taxon>Clostridia</taxon>
        <taxon>Neomoorellales</taxon>
        <taxon>Neomoorellaceae</taxon>
        <taxon>Neomoorella</taxon>
    </lineage>
</organism>
<evidence type="ECO:0000256" key="1">
    <source>
        <dbReference type="ARBA" id="ARBA00022679"/>
    </source>
</evidence>
<protein>
    <submittedName>
        <fullName evidence="4">Nicotinamide-nucleotide adenylyltransferase</fullName>
        <ecNumber evidence="4">2.7.7.1</ecNumber>
    </submittedName>
</protein>
<evidence type="ECO:0000313" key="4">
    <source>
        <dbReference type="EMBL" id="OIQ59781.1"/>
    </source>
</evidence>
<proteinExistence type="predicted"/>
<dbReference type="PANTHER" id="PTHR21342:SF0">
    <property type="entry name" value="BIFUNCTIONAL NMN ADENYLYLTRANSFERASE_NUDIX HYDROLASE"/>
    <property type="match status" value="1"/>
</dbReference>
<gene>
    <name evidence="4" type="ORF">MOTE_10370</name>
</gene>
<evidence type="ECO:0000313" key="5">
    <source>
        <dbReference type="Proteomes" id="UP000182811"/>
    </source>
</evidence>
<dbReference type="SUPFAM" id="SSF52374">
    <property type="entry name" value="Nucleotidylyl transferase"/>
    <property type="match status" value="1"/>
</dbReference>
<accession>A0A1J5P7F3</accession>
<dbReference type="EC" id="2.7.7.1" evidence="4"/>
<sequence length="167" mass="19147">MYSVGLVHGRFQPFHNGHKHLVDIMVRECELPVVIIGSIQLYDANNFLSKEEREVILKQIYGDKVTIGFCRDIAKDSPYWDCYLASIVYSLVGKFPEVVYAGPDYGVKWSHVPVKVRREVARVEGISGTQIRRLLREGGDVSNFVPPETLKLIFDKNRPNCFQYRQG</sequence>
<evidence type="ECO:0000259" key="3">
    <source>
        <dbReference type="Pfam" id="PF01467"/>
    </source>
</evidence>
<dbReference type="GO" id="GO:0000309">
    <property type="term" value="F:nicotinamide-nucleotide adenylyltransferase activity"/>
    <property type="evidence" value="ECO:0007669"/>
    <property type="project" value="UniProtKB-EC"/>
</dbReference>
<reference evidence="4 5" key="1">
    <citation type="submission" date="2016-08" db="EMBL/GenBank/DDBJ databases">
        <title>Genome-based comparison of Moorella thermoacetic strains.</title>
        <authorList>
            <person name="Poehlein A."/>
            <person name="Bengelsdorf F.R."/>
            <person name="Esser C."/>
            <person name="Duerre P."/>
            <person name="Daniel R."/>
        </authorList>
    </citation>
    <scope>NUCLEOTIDE SEQUENCE [LARGE SCALE GENOMIC DNA]</scope>
    <source>
        <strain evidence="4 5">DSM 21394</strain>
    </source>
</reference>
<dbReference type="Gene3D" id="3.40.50.620">
    <property type="entry name" value="HUPs"/>
    <property type="match status" value="1"/>
</dbReference>
<dbReference type="InterPro" id="IPR004821">
    <property type="entry name" value="Cyt_trans-like"/>
</dbReference>
<dbReference type="PANTHER" id="PTHR21342">
    <property type="entry name" value="PHOSPHOPANTETHEINE ADENYLYLTRANSFERASE"/>
    <property type="match status" value="1"/>
</dbReference>
<dbReference type="Pfam" id="PF01467">
    <property type="entry name" value="CTP_transf_like"/>
    <property type="match status" value="1"/>
</dbReference>
<dbReference type="AlphaFoldDB" id="A0A1J5P7F3"/>
<feature type="domain" description="Cytidyltransferase-like" evidence="3">
    <location>
        <begin position="7"/>
        <end position="66"/>
    </location>
</feature>
<evidence type="ECO:0000256" key="2">
    <source>
        <dbReference type="ARBA" id="ARBA00022695"/>
    </source>
</evidence>
<name>A0A1J5P7F3_NEOTH</name>
<comment type="caution">
    <text evidence="4">The sequence shown here is derived from an EMBL/GenBank/DDBJ whole genome shotgun (WGS) entry which is preliminary data.</text>
</comment>
<dbReference type="InterPro" id="IPR014729">
    <property type="entry name" value="Rossmann-like_a/b/a_fold"/>
</dbReference>
<keyword evidence="2 4" id="KW-0548">Nucleotidyltransferase</keyword>
<dbReference type="Proteomes" id="UP000182811">
    <property type="component" value="Unassembled WGS sequence"/>
</dbReference>
<keyword evidence="1 4" id="KW-0808">Transferase</keyword>